<dbReference type="SUPFAM" id="SSF81383">
    <property type="entry name" value="F-box domain"/>
    <property type="match status" value="1"/>
</dbReference>
<dbReference type="OrthoDB" id="1181031at2759"/>
<dbReference type="AlphaFoldDB" id="A0A9Q0D0S8"/>
<evidence type="ECO:0000313" key="5">
    <source>
        <dbReference type="Proteomes" id="UP001151287"/>
    </source>
</evidence>
<keyword evidence="1" id="KW-0812">Transmembrane</keyword>
<dbReference type="SUPFAM" id="SSF52047">
    <property type="entry name" value="RNI-like"/>
    <property type="match status" value="1"/>
</dbReference>
<dbReference type="Pfam" id="PF00646">
    <property type="entry name" value="F-box"/>
    <property type="match status" value="1"/>
</dbReference>
<dbReference type="PANTHER" id="PTHR34145">
    <property type="entry name" value="OS02G0105600 PROTEIN"/>
    <property type="match status" value="1"/>
</dbReference>
<keyword evidence="5" id="KW-1185">Reference proteome</keyword>
<sequence>MYSLDQLYKFLKGTSCATNSTSLIILTIILAGTVLLYKKILMALWPRFSIRKKKLSNASSTSKEEDISGSNIMRNRLECIRSDTSDADIIGNLPEYIKKDTYGAYIICNLPECIKHKILVYLPINEAVRTSILSKSWQHIWCTIPDLVVDCNINRIFYQNIGDKEESMDEKFVNQLFSSHKGNLHKFKLSGLKSGMVDTASLIQILSQKQINELILEASPDDFVLISGINLCLKLKLLMLSRCFIYLPLEDFDGFRLLHTVDLKDCSFLQKGITELVSLCPLLEKLKFKALSCEDDDIQIHAPNLRELTICGKFAQVSLVTPNLCTINFVRTFRTVGLRGNFIRLPICINDILCYDGFCYFLQKHPPTLNYLTMMIMILEPTEHQIHFANLSFLRVPMLQKLIVYLEPIKPLSSAYKIQDKILPCLREATIIPFRNSEAVLEFAEYILSCSAVLQRLTIRGDMKDCEVSKLNKISKLSTKTEIIFTIPYFSAEGKFEGCCCSMCDIVAG</sequence>
<organism evidence="4 5">
    <name type="scientific">Rhynchospora breviuscula</name>
    <dbReference type="NCBI Taxonomy" id="2022672"/>
    <lineage>
        <taxon>Eukaryota</taxon>
        <taxon>Viridiplantae</taxon>
        <taxon>Streptophyta</taxon>
        <taxon>Embryophyta</taxon>
        <taxon>Tracheophyta</taxon>
        <taxon>Spermatophyta</taxon>
        <taxon>Magnoliopsida</taxon>
        <taxon>Liliopsida</taxon>
        <taxon>Poales</taxon>
        <taxon>Cyperaceae</taxon>
        <taxon>Cyperoideae</taxon>
        <taxon>Rhynchosporeae</taxon>
        <taxon>Rhynchospora</taxon>
    </lineage>
</organism>
<dbReference type="Pfam" id="PF24758">
    <property type="entry name" value="LRR_At5g56370"/>
    <property type="match status" value="1"/>
</dbReference>
<evidence type="ECO:0000256" key="1">
    <source>
        <dbReference type="SAM" id="Phobius"/>
    </source>
</evidence>
<evidence type="ECO:0000259" key="2">
    <source>
        <dbReference type="Pfam" id="PF00646"/>
    </source>
</evidence>
<dbReference type="CDD" id="cd22160">
    <property type="entry name" value="F-box_AtFBL13-like"/>
    <property type="match status" value="1"/>
</dbReference>
<dbReference type="InterPro" id="IPR001810">
    <property type="entry name" value="F-box_dom"/>
</dbReference>
<dbReference type="InterPro" id="IPR055411">
    <property type="entry name" value="LRR_FXL15/At3g58940/PEG3-like"/>
</dbReference>
<dbReference type="InterPro" id="IPR032675">
    <property type="entry name" value="LRR_dom_sf"/>
</dbReference>
<evidence type="ECO:0000259" key="3">
    <source>
        <dbReference type="Pfam" id="PF24758"/>
    </source>
</evidence>
<name>A0A9Q0D0S8_9POAL</name>
<dbReference type="PANTHER" id="PTHR34145:SF28">
    <property type="entry name" value="F-BOX DOMAIN-CONTAINING PROTEIN"/>
    <property type="match status" value="1"/>
</dbReference>
<feature type="transmembrane region" description="Helical" evidence="1">
    <location>
        <begin position="20"/>
        <end position="45"/>
    </location>
</feature>
<comment type="caution">
    <text evidence="4">The sequence shown here is derived from an EMBL/GenBank/DDBJ whole genome shotgun (WGS) entry which is preliminary data.</text>
</comment>
<proteinExistence type="predicted"/>
<accession>A0A9Q0D0S8</accession>
<reference evidence="4" key="1">
    <citation type="journal article" date="2022" name="Cell">
        <title>Repeat-based holocentromeres influence genome architecture and karyotype evolution.</title>
        <authorList>
            <person name="Hofstatter P.G."/>
            <person name="Thangavel G."/>
            <person name="Lux T."/>
            <person name="Neumann P."/>
            <person name="Vondrak T."/>
            <person name="Novak P."/>
            <person name="Zhang M."/>
            <person name="Costa L."/>
            <person name="Castellani M."/>
            <person name="Scott A."/>
            <person name="Toegelov H."/>
            <person name="Fuchs J."/>
            <person name="Mata-Sucre Y."/>
            <person name="Dias Y."/>
            <person name="Vanzela A.L.L."/>
            <person name="Huettel B."/>
            <person name="Almeida C.C.S."/>
            <person name="Simkova H."/>
            <person name="Souza G."/>
            <person name="Pedrosa-Harand A."/>
            <person name="Macas J."/>
            <person name="Mayer K.F.X."/>
            <person name="Houben A."/>
            <person name="Marques A."/>
        </authorList>
    </citation>
    <scope>NUCLEOTIDE SEQUENCE</scope>
    <source>
        <strain evidence="4">RhyBre1mFocal</strain>
    </source>
</reference>
<dbReference type="InterPro" id="IPR053772">
    <property type="entry name" value="At1g61320/At1g61330-like"/>
</dbReference>
<evidence type="ECO:0000313" key="4">
    <source>
        <dbReference type="EMBL" id="KAJ1703786.1"/>
    </source>
</evidence>
<keyword evidence="1" id="KW-1133">Transmembrane helix</keyword>
<gene>
    <name evidence="4" type="ORF">LUZ63_003565</name>
</gene>
<dbReference type="EMBL" id="JAMQYH010000001">
    <property type="protein sequence ID" value="KAJ1703786.1"/>
    <property type="molecule type" value="Genomic_DNA"/>
</dbReference>
<keyword evidence="1" id="KW-0472">Membrane</keyword>
<feature type="domain" description="F-box" evidence="2">
    <location>
        <begin position="107"/>
        <end position="143"/>
    </location>
</feature>
<evidence type="ECO:0008006" key="6">
    <source>
        <dbReference type="Google" id="ProtNLM"/>
    </source>
</evidence>
<feature type="domain" description="F-box/LRR-repeat protein 15/At3g58940/PEG3-like LRR" evidence="3">
    <location>
        <begin position="201"/>
        <end position="317"/>
    </location>
</feature>
<dbReference type="InterPro" id="IPR053781">
    <property type="entry name" value="F-box_AtFBL13-like"/>
</dbReference>
<dbReference type="Proteomes" id="UP001151287">
    <property type="component" value="Unassembled WGS sequence"/>
</dbReference>
<protein>
    <recommendedName>
        <fullName evidence="6">F-box domain-containing protein</fullName>
    </recommendedName>
</protein>
<dbReference type="Gene3D" id="3.80.10.10">
    <property type="entry name" value="Ribonuclease Inhibitor"/>
    <property type="match status" value="1"/>
</dbReference>
<dbReference type="InterPro" id="IPR036047">
    <property type="entry name" value="F-box-like_dom_sf"/>
</dbReference>